<gene>
    <name evidence="1" type="ORF">P5G51_001210</name>
</gene>
<dbReference type="Proteomes" id="UP001228376">
    <property type="component" value="Unassembled WGS sequence"/>
</dbReference>
<dbReference type="EMBL" id="JAROCA020000001">
    <property type="protein sequence ID" value="MDY0404208.1"/>
    <property type="molecule type" value="Genomic_DNA"/>
</dbReference>
<accession>A0ABU5CD06</accession>
<protein>
    <submittedName>
        <fullName evidence="1">Uncharacterized protein</fullName>
    </submittedName>
</protein>
<name>A0ABU5CD06_9BACI</name>
<reference evidence="1 2" key="1">
    <citation type="submission" date="2023-10" db="EMBL/GenBank/DDBJ databases">
        <title>179-bfca-hs.</title>
        <authorList>
            <person name="Miliotis G."/>
            <person name="Sengupta P."/>
            <person name="Hameed A."/>
            <person name="Chuvochina M."/>
            <person name="Mcdonagh F."/>
            <person name="Simpson A.C."/>
            <person name="Singh N.K."/>
            <person name="Rekha P.D."/>
            <person name="Raman K."/>
            <person name="Hugenholtz P."/>
            <person name="Venkateswaran K."/>
        </authorList>
    </citation>
    <scope>NUCLEOTIDE SEQUENCE [LARGE SCALE GENOMIC DNA]</scope>
    <source>
        <strain evidence="1 2">179-BFC-A-HS</strain>
    </source>
</reference>
<evidence type="ECO:0000313" key="2">
    <source>
        <dbReference type="Proteomes" id="UP001228376"/>
    </source>
</evidence>
<evidence type="ECO:0000313" key="1">
    <source>
        <dbReference type="EMBL" id="MDY0404208.1"/>
    </source>
</evidence>
<comment type="caution">
    <text evidence="1">The sequence shown here is derived from an EMBL/GenBank/DDBJ whole genome shotgun (WGS) entry which is preliminary data.</text>
</comment>
<organism evidence="1 2">
    <name type="scientific">Tigheibacillus jepli</name>
    <dbReference type="NCBI Taxonomy" id="3035914"/>
    <lineage>
        <taxon>Bacteria</taxon>
        <taxon>Bacillati</taxon>
        <taxon>Bacillota</taxon>
        <taxon>Bacilli</taxon>
        <taxon>Bacillales</taxon>
        <taxon>Bacillaceae</taxon>
        <taxon>Tigheibacillus</taxon>
    </lineage>
</organism>
<dbReference type="RefSeq" id="WP_306067908.1">
    <property type="nucleotide sequence ID" value="NZ_JAROCA020000001.1"/>
</dbReference>
<keyword evidence="2" id="KW-1185">Reference proteome</keyword>
<sequence length="79" mass="9461">MLFVKEKSCLMPFQQRFDITSLYYKIGRGRLEQRAKNETIDIAMRKQGHTQARYDHIFFKIKVFFILTDMKAKEQTPGK</sequence>
<proteinExistence type="predicted"/>